<dbReference type="Gene3D" id="3.40.50.450">
    <property type="match status" value="1"/>
</dbReference>
<dbReference type="InterPro" id="IPR011404">
    <property type="entry name" value="PPi-PFK"/>
</dbReference>
<dbReference type="HAMAP" id="MF_01978">
    <property type="entry name" value="Phosphofructokinase_II_B2"/>
    <property type="match status" value="1"/>
</dbReference>
<comment type="activity regulation">
    <text evidence="6">Non-allosteric.</text>
</comment>
<dbReference type="Proteomes" id="UP000294682">
    <property type="component" value="Unassembled WGS sequence"/>
</dbReference>
<dbReference type="GO" id="GO:0006002">
    <property type="term" value="P:fructose 6-phosphate metabolic process"/>
    <property type="evidence" value="ECO:0007669"/>
    <property type="project" value="InterPro"/>
</dbReference>
<dbReference type="PRINTS" id="PR00476">
    <property type="entry name" value="PHFRCTKINASE"/>
</dbReference>
<dbReference type="EC" id="2.7.1.90" evidence="6"/>
<feature type="domain" description="Phosphofructokinase" evidence="7">
    <location>
        <begin position="5"/>
        <end position="324"/>
    </location>
</feature>
<dbReference type="EMBL" id="SLUK01000004">
    <property type="protein sequence ID" value="TCL43717.1"/>
    <property type="molecule type" value="Genomic_DNA"/>
</dbReference>
<dbReference type="InterPro" id="IPR050929">
    <property type="entry name" value="PFKA"/>
</dbReference>
<reference evidence="8 9" key="1">
    <citation type="submission" date="2019-03" db="EMBL/GenBank/DDBJ databases">
        <title>Genomic Encyclopedia of Type Strains, Phase IV (KMG-IV): sequencing the most valuable type-strain genomes for metagenomic binning, comparative biology and taxonomic classification.</title>
        <authorList>
            <person name="Goeker M."/>
        </authorList>
    </citation>
    <scope>NUCLEOTIDE SEQUENCE [LARGE SCALE GENOMIC DNA]</scope>
    <source>
        <strain evidence="8 9">DSM 100433</strain>
    </source>
</reference>
<accession>A0A9X8UJG4</accession>
<dbReference type="InterPro" id="IPR000023">
    <property type="entry name" value="Phosphofructokinase_dom"/>
</dbReference>
<keyword evidence="3 6" id="KW-0479">Metal-binding</keyword>
<proteinExistence type="inferred from homology"/>
<dbReference type="InterPro" id="IPR022953">
    <property type="entry name" value="ATP_PFK"/>
</dbReference>
<feature type="binding site" evidence="6">
    <location>
        <position position="245"/>
    </location>
    <ligand>
        <name>substrate</name>
    </ligand>
</feature>
<gene>
    <name evidence="6" type="primary">pfp</name>
    <name evidence="8" type="ORF">EDD78_10451</name>
</gene>
<feature type="site" description="Important for catalytic activity; stabilizes the transition state when the phosphoryl donor is PPi" evidence="6">
    <location>
        <position position="141"/>
    </location>
</feature>
<dbReference type="GO" id="GO:0047334">
    <property type="term" value="F:diphosphate-fructose-6-phosphate 1-phosphotransferase activity"/>
    <property type="evidence" value="ECO:0007669"/>
    <property type="project" value="UniProtKB-EC"/>
</dbReference>
<dbReference type="GO" id="GO:0046872">
    <property type="term" value="F:metal ion binding"/>
    <property type="evidence" value="ECO:0007669"/>
    <property type="project" value="UniProtKB-KW"/>
</dbReference>
<evidence type="ECO:0000259" key="7">
    <source>
        <dbReference type="Pfam" id="PF00365"/>
    </source>
</evidence>
<dbReference type="PIRSF" id="PIRSF036483">
    <property type="entry name" value="PFK_XF0274"/>
    <property type="match status" value="1"/>
</dbReference>
<dbReference type="GO" id="GO:0003872">
    <property type="term" value="F:6-phosphofructokinase activity"/>
    <property type="evidence" value="ECO:0007669"/>
    <property type="project" value="UniProtKB-UniRule"/>
</dbReference>
<keyword evidence="5 6" id="KW-0460">Magnesium</keyword>
<organism evidence="8 9">
    <name type="scientific">Harryflintia acetispora</name>
    <dbReference type="NCBI Taxonomy" id="1849041"/>
    <lineage>
        <taxon>Bacteria</taxon>
        <taxon>Bacillati</taxon>
        <taxon>Bacillota</taxon>
        <taxon>Clostridia</taxon>
        <taxon>Eubacteriales</taxon>
        <taxon>Oscillospiraceae</taxon>
        <taxon>Harryflintia</taxon>
    </lineage>
</organism>
<keyword evidence="9" id="KW-1185">Reference proteome</keyword>
<comment type="pathway">
    <text evidence="6">Carbohydrate degradation; glycolysis; D-glyceraldehyde 3-phosphate and glycerone phosphate from D-glucose: step 3/4.</text>
</comment>
<feature type="binding site" evidence="6">
    <location>
        <position position="12"/>
    </location>
    <ligand>
        <name>diphosphate</name>
        <dbReference type="ChEBI" id="CHEBI:33019"/>
    </ligand>
</feature>
<keyword evidence="6" id="KW-0324">Glycolysis</keyword>
<evidence type="ECO:0000313" key="8">
    <source>
        <dbReference type="EMBL" id="TCL43717.1"/>
    </source>
</evidence>
<dbReference type="AlphaFoldDB" id="A0A9X8UJG4"/>
<dbReference type="NCBIfam" id="NF010675">
    <property type="entry name" value="PRK14072.1"/>
    <property type="match status" value="1"/>
</dbReference>
<dbReference type="Gene3D" id="3.40.50.460">
    <property type="entry name" value="Phosphofructokinase domain"/>
    <property type="match status" value="1"/>
</dbReference>
<evidence type="ECO:0000256" key="2">
    <source>
        <dbReference type="ARBA" id="ARBA00022679"/>
    </source>
</evidence>
<evidence type="ECO:0000256" key="1">
    <source>
        <dbReference type="ARBA" id="ARBA00001946"/>
    </source>
</evidence>
<keyword evidence="6" id="KW-0963">Cytoplasm</keyword>
<feature type="binding site" evidence="6">
    <location>
        <position position="114"/>
    </location>
    <ligand>
        <name>Mg(2+)</name>
        <dbReference type="ChEBI" id="CHEBI:18420"/>
        <note>catalytic</note>
    </ligand>
</feature>
<evidence type="ECO:0000256" key="3">
    <source>
        <dbReference type="ARBA" id="ARBA00022723"/>
    </source>
</evidence>
<comment type="similarity">
    <text evidence="6">Belongs to the phosphofructokinase type A (PFKA) family. PPi-dependent PFK group II subfamily. Clade 'B2' sub-subfamily.</text>
</comment>
<comment type="caution">
    <text evidence="8">The sequence shown here is derived from an EMBL/GenBank/DDBJ whole genome shotgun (WGS) entry which is preliminary data.</text>
</comment>
<evidence type="ECO:0000256" key="5">
    <source>
        <dbReference type="ARBA" id="ARBA00022842"/>
    </source>
</evidence>
<feature type="active site" description="Proton acceptor" evidence="6">
    <location>
        <position position="144"/>
    </location>
</feature>
<dbReference type="InterPro" id="IPR035966">
    <property type="entry name" value="PKF_sf"/>
</dbReference>
<dbReference type="GO" id="GO:0005737">
    <property type="term" value="C:cytoplasm"/>
    <property type="evidence" value="ECO:0007669"/>
    <property type="project" value="UniProtKB-SubCell"/>
</dbReference>
<comment type="caution">
    <text evidence="6">Lacks conserved residue(s) required for the propagation of feature annotation.</text>
</comment>
<evidence type="ECO:0000256" key="4">
    <source>
        <dbReference type="ARBA" id="ARBA00022777"/>
    </source>
</evidence>
<evidence type="ECO:0000313" key="9">
    <source>
        <dbReference type="Proteomes" id="UP000294682"/>
    </source>
</evidence>
<comment type="subunit">
    <text evidence="6">Homodimer.</text>
</comment>
<comment type="function">
    <text evidence="6">Catalyzes the phosphorylation of D-fructose 6-phosphate, the first committing step of glycolysis. Uses inorganic phosphate (PPi) as phosphoryl donor instead of ATP like common ATP-dependent phosphofructokinases (ATP-PFKs), which renders the reaction reversible, and can thus function both in glycolysis and gluconeogenesis. Consistently, PPi-PFK can replace the enzymes of both the forward (ATP-PFK) and reverse (fructose-bisphosphatase (FBPase)) reactions.</text>
</comment>
<keyword evidence="4 6" id="KW-0418">Kinase</keyword>
<dbReference type="Pfam" id="PF00365">
    <property type="entry name" value="PFK"/>
    <property type="match status" value="1"/>
</dbReference>
<comment type="catalytic activity">
    <reaction evidence="6">
        <text>beta-D-fructose 6-phosphate + diphosphate = beta-D-fructose 1,6-bisphosphate + phosphate + H(+)</text>
        <dbReference type="Rhea" id="RHEA:13613"/>
        <dbReference type="ChEBI" id="CHEBI:15378"/>
        <dbReference type="ChEBI" id="CHEBI:32966"/>
        <dbReference type="ChEBI" id="CHEBI:33019"/>
        <dbReference type="ChEBI" id="CHEBI:43474"/>
        <dbReference type="ChEBI" id="CHEBI:57634"/>
        <dbReference type="EC" id="2.7.1.90"/>
    </reaction>
</comment>
<dbReference type="SUPFAM" id="SSF53784">
    <property type="entry name" value="Phosphofructokinase"/>
    <property type="match status" value="1"/>
</dbReference>
<sequence length="408" mass="44426">MGKNMLIAQSGGPTAAINASLSGAVQQARCSGQIGKVYGARFGVEGILKGNIVDLDGCLRSEEDFHVLECTPSMALGSCRYKLPAPGEDGEVYRRLLQALHEYEIGYFFYIGGNDSMDTVAKLSRYFAEQGEDIKVAGVPKTIDNDLAETDHSPGFGSAAKFIATAVQEIIRDASVYDTRSVTIVEIMGRDAGWLTASSALARDEHTGAPHLIYLPEVPFSVADFLGDVERLHKEVKNVVVAVSEGVRTADGRYAAESYQSGVVDTFGHRYLSGVGKYLENMVRHNIGCKVRSVELNVLQRAAAHVLSATDIDEARGVGQAAVRFALEGKTGFVAVIRRASQEPYEASYDCAPIERIANVARNVPPEWITPERNDVTGEMLRYLEPLILGEVRFPTERGLPKHFLLRA</sequence>
<comment type="cofactor">
    <cofactor evidence="1 6">
        <name>Mg(2+)</name>
        <dbReference type="ChEBI" id="CHEBI:18420"/>
    </cofactor>
</comment>
<feature type="binding site" evidence="6">
    <location>
        <begin position="188"/>
        <end position="190"/>
    </location>
    <ligand>
        <name>substrate</name>
    </ligand>
</feature>
<keyword evidence="2 6" id="KW-0808">Transferase</keyword>
<feature type="site" description="Important for catalytic activity and substrate specificity; stabilizes the transition state when the phosphoryl donor is PPi; prevents ATP from binding by mimicking the alpha-phosphate group of ATP" evidence="6">
    <location>
        <position position="115"/>
    </location>
</feature>
<evidence type="ECO:0000256" key="6">
    <source>
        <dbReference type="HAMAP-Rule" id="MF_01978"/>
    </source>
</evidence>
<protein>
    <recommendedName>
        <fullName evidence="6">Pyrophosphate--fructose 6-phosphate 1-phosphotransferase</fullName>
        <ecNumber evidence="6">2.7.1.90</ecNumber>
    </recommendedName>
    <alternativeName>
        <fullName evidence="6">6-phosphofructokinase, pyrophosphate dependent</fullName>
    </alternativeName>
    <alternativeName>
        <fullName evidence="6">PPi-dependent phosphofructokinase</fullName>
        <shortName evidence="6">PPi-PFK</shortName>
    </alternativeName>
    <alternativeName>
        <fullName evidence="6">Pyrophosphate-dependent 6-phosphofructose-1-kinase</fullName>
    </alternativeName>
</protein>
<name>A0A9X8UJG4_9FIRM</name>
<feature type="binding site" evidence="6">
    <location>
        <begin position="142"/>
        <end position="144"/>
    </location>
    <ligand>
        <name>substrate</name>
    </ligand>
</feature>
<comment type="subcellular location">
    <subcellularLocation>
        <location evidence="6">Cytoplasm</location>
    </subcellularLocation>
</comment>
<dbReference type="PANTHER" id="PTHR45770">
    <property type="entry name" value="ATP-DEPENDENT 6-PHOSPHOFRUCTOKINASE 1"/>
    <property type="match status" value="1"/>
</dbReference>
<dbReference type="RefSeq" id="WP_132084326.1">
    <property type="nucleotide sequence ID" value="NZ_JADNAH010000109.1"/>
</dbReference>